<sequence>MSSGLLPKLPLAEWVEAVVDWLTTHVEWLFNFVTSVIEPTVSFFTDVLMFFPPLVTIVIIALLAWWLSNWRIATFTLVGLLLIENLGYWEPSMETTALVLAATVISVIVGVPIGILCGKSDGARNIVTPVLDFMQTMPSFVYLIPAVIFFSLGTVPGVIASVVFSMPPTIRLTSLGIRQVPKELVEASDAFGSTSAQKLFKLQLPLAKTTIMAGINQTIMLALSMVVIASMIGAKGLGQDVLTAVQRIQVGQGFEAGLAIVIIAIVLDRVTQSVGQRSKNGKTKNGKK</sequence>
<dbReference type="PANTHER" id="PTHR47737:SF1">
    <property type="entry name" value="GLYCINE BETAINE_PROLINE BETAINE TRANSPORT SYSTEM PERMEASE PROTEIN PROW"/>
    <property type="match status" value="1"/>
</dbReference>
<keyword evidence="3" id="KW-1003">Cell membrane</keyword>
<evidence type="ECO:0000313" key="10">
    <source>
        <dbReference type="Proteomes" id="UP000188603"/>
    </source>
</evidence>
<feature type="transmembrane region" description="Helical" evidence="7">
    <location>
        <begin position="139"/>
        <end position="164"/>
    </location>
</feature>
<keyword evidence="2 7" id="KW-0813">Transport</keyword>
<dbReference type="Proteomes" id="UP000188603">
    <property type="component" value="Chromosome"/>
</dbReference>
<evidence type="ECO:0000256" key="3">
    <source>
        <dbReference type="ARBA" id="ARBA00022475"/>
    </source>
</evidence>
<dbReference type="SUPFAM" id="SSF161098">
    <property type="entry name" value="MetI-like"/>
    <property type="match status" value="1"/>
</dbReference>
<proteinExistence type="inferred from homology"/>
<accession>A0A1U9K4P5</accession>
<feature type="transmembrane region" description="Helical" evidence="7">
    <location>
        <begin position="211"/>
        <end position="232"/>
    </location>
</feature>
<dbReference type="RefSeq" id="WP_228441480.1">
    <property type="nucleotide sequence ID" value="NZ_CP019699.1"/>
</dbReference>
<gene>
    <name evidence="9" type="ORF">B0W44_03610</name>
</gene>
<dbReference type="Gene3D" id="1.10.3720.10">
    <property type="entry name" value="MetI-like"/>
    <property type="match status" value="1"/>
</dbReference>
<evidence type="ECO:0000256" key="1">
    <source>
        <dbReference type="ARBA" id="ARBA00004141"/>
    </source>
</evidence>
<feature type="transmembrane region" description="Helical" evidence="7">
    <location>
        <begin position="47"/>
        <end position="67"/>
    </location>
</feature>
<dbReference type="KEGG" id="ntr:B0W44_03610"/>
<evidence type="ECO:0000256" key="7">
    <source>
        <dbReference type="RuleBase" id="RU363032"/>
    </source>
</evidence>
<feature type="domain" description="ABC transmembrane type-1" evidence="8">
    <location>
        <begin position="92"/>
        <end position="271"/>
    </location>
</feature>
<evidence type="ECO:0000259" key="8">
    <source>
        <dbReference type="PROSITE" id="PS50928"/>
    </source>
</evidence>
<dbReference type="STRING" id="1471761.B0W44_03610"/>
<dbReference type="Pfam" id="PF00528">
    <property type="entry name" value="BPD_transp_1"/>
    <property type="match status" value="1"/>
</dbReference>
<comment type="similarity">
    <text evidence="7">Belongs to the binding-protein-dependent transport system permease family.</text>
</comment>
<evidence type="ECO:0000256" key="2">
    <source>
        <dbReference type="ARBA" id="ARBA00022448"/>
    </source>
</evidence>
<dbReference type="InterPro" id="IPR000515">
    <property type="entry name" value="MetI-like"/>
</dbReference>
<reference evidence="9 10" key="1">
    <citation type="journal article" date="2015" name="Int. J. Syst. Evol. Microbiol.">
        <title>Novibacillus thermophilus gen. nov., sp. nov., a Gram-staining-negative and moderately thermophilic member of the family Thermoactinomycetaceae.</title>
        <authorList>
            <person name="Yang G."/>
            <person name="Chen J."/>
            <person name="Zhou S."/>
        </authorList>
    </citation>
    <scope>NUCLEOTIDE SEQUENCE [LARGE SCALE GENOMIC DNA]</scope>
    <source>
        <strain evidence="9 10">SG-1</strain>
    </source>
</reference>
<evidence type="ECO:0000256" key="6">
    <source>
        <dbReference type="ARBA" id="ARBA00023136"/>
    </source>
</evidence>
<dbReference type="GO" id="GO:0031460">
    <property type="term" value="P:glycine betaine transport"/>
    <property type="evidence" value="ECO:0007669"/>
    <property type="project" value="TreeGrafter"/>
</dbReference>
<dbReference type="GO" id="GO:0005275">
    <property type="term" value="F:amine transmembrane transporter activity"/>
    <property type="evidence" value="ECO:0007669"/>
    <property type="project" value="TreeGrafter"/>
</dbReference>
<dbReference type="CDD" id="cd06261">
    <property type="entry name" value="TM_PBP2"/>
    <property type="match status" value="1"/>
</dbReference>
<dbReference type="GO" id="GO:0015226">
    <property type="term" value="F:carnitine transmembrane transporter activity"/>
    <property type="evidence" value="ECO:0007669"/>
    <property type="project" value="TreeGrafter"/>
</dbReference>
<keyword evidence="10" id="KW-1185">Reference proteome</keyword>
<dbReference type="InterPro" id="IPR035906">
    <property type="entry name" value="MetI-like_sf"/>
</dbReference>
<feature type="transmembrane region" description="Helical" evidence="7">
    <location>
        <begin position="95"/>
        <end position="118"/>
    </location>
</feature>
<organism evidence="9 10">
    <name type="scientific">Novibacillus thermophilus</name>
    <dbReference type="NCBI Taxonomy" id="1471761"/>
    <lineage>
        <taxon>Bacteria</taxon>
        <taxon>Bacillati</taxon>
        <taxon>Bacillota</taxon>
        <taxon>Bacilli</taxon>
        <taxon>Bacillales</taxon>
        <taxon>Thermoactinomycetaceae</taxon>
        <taxon>Novibacillus</taxon>
    </lineage>
</organism>
<dbReference type="AlphaFoldDB" id="A0A1U9K4P5"/>
<comment type="subcellular location">
    <subcellularLocation>
        <location evidence="7">Cell membrane</location>
        <topology evidence="7">Multi-pass membrane protein</topology>
    </subcellularLocation>
    <subcellularLocation>
        <location evidence="1">Membrane</location>
        <topology evidence="1">Multi-pass membrane protein</topology>
    </subcellularLocation>
</comment>
<dbReference type="GO" id="GO:0015871">
    <property type="term" value="P:choline transport"/>
    <property type="evidence" value="ECO:0007669"/>
    <property type="project" value="TreeGrafter"/>
</dbReference>
<dbReference type="PROSITE" id="PS50928">
    <property type="entry name" value="ABC_TM1"/>
    <property type="match status" value="1"/>
</dbReference>
<dbReference type="PANTHER" id="PTHR47737">
    <property type="entry name" value="GLYCINE BETAINE/PROLINE BETAINE TRANSPORT SYSTEM PERMEASE PROTEIN PROW"/>
    <property type="match status" value="1"/>
</dbReference>
<evidence type="ECO:0000313" key="9">
    <source>
        <dbReference type="EMBL" id="AQS54993.1"/>
    </source>
</evidence>
<dbReference type="EMBL" id="CP019699">
    <property type="protein sequence ID" value="AQS54993.1"/>
    <property type="molecule type" value="Genomic_DNA"/>
</dbReference>
<dbReference type="GO" id="GO:0043190">
    <property type="term" value="C:ATP-binding cassette (ABC) transporter complex"/>
    <property type="evidence" value="ECO:0007669"/>
    <property type="project" value="TreeGrafter"/>
</dbReference>
<evidence type="ECO:0000256" key="4">
    <source>
        <dbReference type="ARBA" id="ARBA00022692"/>
    </source>
</evidence>
<name>A0A1U9K4P5_9BACL</name>
<protein>
    <submittedName>
        <fullName evidence="9">Glycine/betaine ABC transporter</fullName>
    </submittedName>
</protein>
<keyword evidence="5 7" id="KW-1133">Transmembrane helix</keyword>
<keyword evidence="6 7" id="KW-0472">Membrane</keyword>
<keyword evidence="4 7" id="KW-0812">Transmembrane</keyword>
<dbReference type="FunFam" id="1.10.3720.10:FF:000001">
    <property type="entry name" value="Glycine betaine ABC transporter, permease"/>
    <property type="match status" value="1"/>
</dbReference>
<evidence type="ECO:0000256" key="5">
    <source>
        <dbReference type="ARBA" id="ARBA00022989"/>
    </source>
</evidence>